<name>A0ABS9IDX1_9PSED</name>
<keyword evidence="1" id="KW-0812">Transmembrane</keyword>
<gene>
    <name evidence="2" type="ORF">L4G47_25170</name>
</gene>
<feature type="transmembrane region" description="Helical" evidence="1">
    <location>
        <begin position="49"/>
        <end position="68"/>
    </location>
</feature>
<dbReference type="Proteomes" id="UP001162905">
    <property type="component" value="Unassembled WGS sequence"/>
</dbReference>
<organism evidence="2 3">
    <name type="scientific">Pseudomonas petrae</name>
    <dbReference type="NCBI Taxonomy" id="2912190"/>
    <lineage>
        <taxon>Bacteria</taxon>
        <taxon>Pseudomonadati</taxon>
        <taxon>Pseudomonadota</taxon>
        <taxon>Gammaproteobacteria</taxon>
        <taxon>Pseudomonadales</taxon>
        <taxon>Pseudomonadaceae</taxon>
        <taxon>Pseudomonas</taxon>
    </lineage>
</organism>
<keyword evidence="3" id="KW-1185">Reference proteome</keyword>
<sequence length="225" mass="24480">MVGIAPSLAREEHGYDGARRKVVEGVSRFFGVGLILGIQSFGLQRDIDLEILAAWFGAAILTAIAAAARGRSPVGWFCIGLLCSFMGLIAVLIMRPLGKDIAPIAANVIADGSSDRDCPFCAEPIKKAAVKCKHCGSKVKRQISDEFDDPRKPSWAIVFTCEDDAGYVKKCSQLSNLDLPMVLEDDVIRVGPYLNRSEALRVQRMLTDVHHLDGELETYLATESA</sequence>
<accession>A0ABS9IDX1</accession>
<proteinExistence type="predicted"/>
<comment type="caution">
    <text evidence="2">The sequence shown here is derived from an EMBL/GenBank/DDBJ whole genome shotgun (WGS) entry which is preliminary data.</text>
</comment>
<evidence type="ECO:0000313" key="3">
    <source>
        <dbReference type="Proteomes" id="UP001162905"/>
    </source>
</evidence>
<dbReference type="EMBL" id="JAKJXH010000044">
    <property type="protein sequence ID" value="MCF7545491.1"/>
    <property type="molecule type" value="Genomic_DNA"/>
</dbReference>
<feature type="transmembrane region" description="Helical" evidence="1">
    <location>
        <begin position="74"/>
        <end position="94"/>
    </location>
</feature>
<dbReference type="RefSeq" id="WP_237254794.1">
    <property type="nucleotide sequence ID" value="NZ_JAKJXH010000044.1"/>
</dbReference>
<protein>
    <recommendedName>
        <fullName evidence="4">Zinc ribbon domain-containing protein</fullName>
    </recommendedName>
</protein>
<evidence type="ECO:0000313" key="2">
    <source>
        <dbReference type="EMBL" id="MCF7545491.1"/>
    </source>
</evidence>
<evidence type="ECO:0000256" key="1">
    <source>
        <dbReference type="SAM" id="Phobius"/>
    </source>
</evidence>
<reference evidence="2" key="1">
    <citation type="submission" date="2022-01" db="EMBL/GenBank/DDBJ databases">
        <title>Pseudomonas sp. nov. isolated from Antarctic regolith.</title>
        <authorList>
            <person name="Novakova D."/>
            <person name="Sedlar K."/>
        </authorList>
    </citation>
    <scope>NUCLEOTIDE SEQUENCE</scope>
    <source>
        <strain evidence="2">P2647</strain>
    </source>
</reference>
<keyword evidence="1" id="KW-0472">Membrane</keyword>
<evidence type="ECO:0008006" key="4">
    <source>
        <dbReference type="Google" id="ProtNLM"/>
    </source>
</evidence>
<keyword evidence="1" id="KW-1133">Transmembrane helix</keyword>